<keyword evidence="1" id="KW-0813">Transport</keyword>
<organism evidence="5">
    <name type="scientific">freshwater metagenome</name>
    <dbReference type="NCBI Taxonomy" id="449393"/>
    <lineage>
        <taxon>unclassified sequences</taxon>
        <taxon>metagenomes</taxon>
        <taxon>ecological metagenomes</taxon>
    </lineage>
</organism>
<dbReference type="PANTHER" id="PTHR42788:SF19">
    <property type="entry name" value="ALIPHATIC SULFONATES IMPORT ATP-BINDING PROTEIN SSUB 2"/>
    <property type="match status" value="1"/>
</dbReference>
<dbReference type="Pfam" id="PF00005">
    <property type="entry name" value="ABC_tran"/>
    <property type="match status" value="1"/>
</dbReference>
<evidence type="ECO:0000256" key="2">
    <source>
        <dbReference type="ARBA" id="ARBA00022741"/>
    </source>
</evidence>
<dbReference type="AlphaFoldDB" id="A0A6J6K858"/>
<dbReference type="InterPro" id="IPR003593">
    <property type="entry name" value="AAA+_ATPase"/>
</dbReference>
<dbReference type="EMBL" id="CAEZWA010000095">
    <property type="protein sequence ID" value="CAB4645476.1"/>
    <property type="molecule type" value="Genomic_DNA"/>
</dbReference>
<evidence type="ECO:0000313" key="5">
    <source>
        <dbReference type="EMBL" id="CAB4645476.1"/>
    </source>
</evidence>
<dbReference type="Gene3D" id="3.40.50.300">
    <property type="entry name" value="P-loop containing nucleotide triphosphate hydrolases"/>
    <property type="match status" value="1"/>
</dbReference>
<dbReference type="CDD" id="cd03293">
    <property type="entry name" value="ABC_NrtD_SsuB_transporters"/>
    <property type="match status" value="1"/>
</dbReference>
<dbReference type="PANTHER" id="PTHR42788">
    <property type="entry name" value="TAURINE IMPORT ATP-BINDING PROTEIN-RELATED"/>
    <property type="match status" value="1"/>
</dbReference>
<dbReference type="SUPFAM" id="SSF52540">
    <property type="entry name" value="P-loop containing nucleoside triphosphate hydrolases"/>
    <property type="match status" value="1"/>
</dbReference>
<name>A0A6J6K858_9ZZZZ</name>
<dbReference type="InterPro" id="IPR027417">
    <property type="entry name" value="P-loop_NTPase"/>
</dbReference>
<dbReference type="GO" id="GO:0016887">
    <property type="term" value="F:ATP hydrolysis activity"/>
    <property type="evidence" value="ECO:0007669"/>
    <property type="project" value="InterPro"/>
</dbReference>
<sequence>MAIAESFQPDAPKVSPASVTITEVNKHFGKGVKRVDVLRDINLEIRAGEVLVLLGPSGCGKSTLLRLIAGLDSPSEGKVAVDGQEVSGVDTRCGFVFQEPRLLPWLSLKDNVAIGARGKRSEKEILELLASVGLAGFEKHIPRQVSGGMAQRTALARGLAGHPGVLLLDEPFAALDALTRLLMQDLLLEVAGATGATVVLVTHDIDEALHLADRIVVLAERGRGIDEIVKVNHPRPRDRSHPGLAPLRTELLSKFGIHP</sequence>
<dbReference type="InterPro" id="IPR003439">
    <property type="entry name" value="ABC_transporter-like_ATP-bd"/>
</dbReference>
<keyword evidence="3" id="KW-0067">ATP-binding</keyword>
<feature type="domain" description="ABC transporter" evidence="4">
    <location>
        <begin position="19"/>
        <end position="245"/>
    </location>
</feature>
<dbReference type="GO" id="GO:0005524">
    <property type="term" value="F:ATP binding"/>
    <property type="evidence" value="ECO:0007669"/>
    <property type="project" value="UniProtKB-KW"/>
</dbReference>
<evidence type="ECO:0000256" key="1">
    <source>
        <dbReference type="ARBA" id="ARBA00022448"/>
    </source>
</evidence>
<reference evidence="5" key="1">
    <citation type="submission" date="2020-05" db="EMBL/GenBank/DDBJ databases">
        <authorList>
            <person name="Chiriac C."/>
            <person name="Salcher M."/>
            <person name="Ghai R."/>
            <person name="Kavagutti S V."/>
        </authorList>
    </citation>
    <scope>NUCLEOTIDE SEQUENCE</scope>
</reference>
<dbReference type="PROSITE" id="PS50893">
    <property type="entry name" value="ABC_TRANSPORTER_2"/>
    <property type="match status" value="1"/>
</dbReference>
<evidence type="ECO:0000256" key="3">
    <source>
        <dbReference type="ARBA" id="ARBA00022840"/>
    </source>
</evidence>
<gene>
    <name evidence="5" type="ORF">UFOPK2165_00599</name>
</gene>
<accession>A0A6J6K858</accession>
<dbReference type="InterPro" id="IPR050166">
    <property type="entry name" value="ABC_transporter_ATP-bind"/>
</dbReference>
<evidence type="ECO:0000259" key="4">
    <source>
        <dbReference type="PROSITE" id="PS50893"/>
    </source>
</evidence>
<protein>
    <submittedName>
        <fullName evidence="5">Unannotated protein</fullName>
    </submittedName>
</protein>
<proteinExistence type="predicted"/>
<dbReference type="SMART" id="SM00382">
    <property type="entry name" value="AAA"/>
    <property type="match status" value="1"/>
</dbReference>
<keyword evidence="2" id="KW-0547">Nucleotide-binding</keyword>